<dbReference type="InterPro" id="IPR002678">
    <property type="entry name" value="DUF34/NIF3"/>
</dbReference>
<dbReference type="PANTHER" id="PTHR13799:SF14">
    <property type="entry name" value="GTP CYCLOHYDROLASE 1 TYPE 2 HOMOLOG"/>
    <property type="match status" value="1"/>
</dbReference>
<dbReference type="Proteomes" id="UP000199705">
    <property type="component" value="Unassembled WGS sequence"/>
</dbReference>
<dbReference type="PROSITE" id="PS51318">
    <property type="entry name" value="TAT"/>
    <property type="match status" value="1"/>
</dbReference>
<feature type="binding site" evidence="3">
    <location>
        <position position="283"/>
    </location>
    <ligand>
        <name>a divalent metal cation</name>
        <dbReference type="ChEBI" id="CHEBI:60240"/>
        <label>1</label>
    </ligand>
</feature>
<accession>A0A1G8KVR2</accession>
<dbReference type="PANTHER" id="PTHR13799">
    <property type="entry name" value="NGG1 INTERACTING FACTOR 3"/>
    <property type="match status" value="1"/>
</dbReference>
<dbReference type="Gene3D" id="3.40.1390.30">
    <property type="entry name" value="NIF3 (NGG1p interacting factor 3)-like"/>
    <property type="match status" value="2"/>
</dbReference>
<dbReference type="Pfam" id="PF01784">
    <property type="entry name" value="DUF34_NIF3"/>
    <property type="match status" value="1"/>
</dbReference>
<keyword evidence="4" id="KW-0378">Hydrolase</keyword>
<keyword evidence="2 3" id="KW-0479">Metal-binding</keyword>
<evidence type="ECO:0000256" key="2">
    <source>
        <dbReference type="ARBA" id="ARBA00022723"/>
    </source>
</evidence>
<name>A0A1G8KVR2_9SPHI</name>
<organism evidence="4 5">
    <name type="scientific">Mucilaginibacter gossypii</name>
    <dbReference type="NCBI Taxonomy" id="551996"/>
    <lineage>
        <taxon>Bacteria</taxon>
        <taxon>Pseudomonadati</taxon>
        <taxon>Bacteroidota</taxon>
        <taxon>Sphingobacteriia</taxon>
        <taxon>Sphingobacteriales</taxon>
        <taxon>Sphingobacteriaceae</taxon>
        <taxon>Mucilaginibacter</taxon>
    </lineage>
</organism>
<evidence type="ECO:0000256" key="1">
    <source>
        <dbReference type="ARBA" id="ARBA00006964"/>
    </source>
</evidence>
<protein>
    <submittedName>
        <fullName evidence="4">Putative GTP cyclohydrolase 1 type 2, NIF3 family</fullName>
    </submittedName>
</protein>
<feature type="binding site" evidence="3">
    <location>
        <position position="287"/>
    </location>
    <ligand>
        <name>a divalent metal cation</name>
        <dbReference type="ChEBI" id="CHEBI:60240"/>
        <label>1</label>
    </ligand>
</feature>
<dbReference type="AlphaFoldDB" id="A0A1G8KVR2"/>
<dbReference type="STRING" id="551996.SAMN05192573_12194"/>
<sequence length="319" mass="35090">MLSLNKPNHTMNSNLSPINHNPDRRKFITQLSALAGTAALLSTSFTVDAITFTNPDEHITVGQIIDLFMKQVPGAPFPNTVDTLKSGNRDIVVTGIVTTMFATIGIIEKAISLGANFIIAHEPTFYNHADETTWLANDDVFQYKKQLLDKHNIAVWRNHDTIHSLKPDGVGIGLLKQLDWVSYYKPETGNLLSIPSTSLSSLIETLKKKLKIEKVRYIGNPSQSCQKVLLLPGAAGGKRQITEMSTKKPDVLICGEISEWETAEYVRDAQAKGDKLSLIVLGHIASEEPGSEFMIGWLKQNVPGIKATHIHPGNSLAFL</sequence>
<comment type="similarity">
    <text evidence="1">Belongs to the GTP cyclohydrolase I type 2/NIF3 family.</text>
</comment>
<dbReference type="EMBL" id="FNCG01000021">
    <property type="protein sequence ID" value="SDI47453.1"/>
    <property type="molecule type" value="Genomic_DNA"/>
</dbReference>
<evidence type="ECO:0000256" key="3">
    <source>
        <dbReference type="PIRSR" id="PIRSR602678-1"/>
    </source>
</evidence>
<keyword evidence="5" id="KW-1185">Reference proteome</keyword>
<gene>
    <name evidence="4" type="ORF">SAMN05192573_12194</name>
</gene>
<evidence type="ECO:0000313" key="5">
    <source>
        <dbReference type="Proteomes" id="UP000199705"/>
    </source>
</evidence>
<dbReference type="InterPro" id="IPR036069">
    <property type="entry name" value="DUF34/NIF3_sf"/>
</dbReference>
<dbReference type="GO" id="GO:0005737">
    <property type="term" value="C:cytoplasm"/>
    <property type="evidence" value="ECO:0007669"/>
    <property type="project" value="TreeGrafter"/>
</dbReference>
<dbReference type="SUPFAM" id="SSF102705">
    <property type="entry name" value="NIF3 (NGG1p interacting factor 3)-like"/>
    <property type="match status" value="1"/>
</dbReference>
<proteinExistence type="inferred from homology"/>
<reference evidence="5" key="1">
    <citation type="submission" date="2016-10" db="EMBL/GenBank/DDBJ databases">
        <authorList>
            <person name="Varghese N."/>
            <person name="Submissions S."/>
        </authorList>
    </citation>
    <scope>NUCLEOTIDE SEQUENCE [LARGE SCALE GENOMIC DNA]</scope>
    <source>
        <strain evidence="5">Gh-67</strain>
    </source>
</reference>
<dbReference type="GO" id="GO:0016787">
    <property type="term" value="F:hydrolase activity"/>
    <property type="evidence" value="ECO:0007669"/>
    <property type="project" value="UniProtKB-KW"/>
</dbReference>
<dbReference type="InterPro" id="IPR006311">
    <property type="entry name" value="TAT_signal"/>
</dbReference>
<dbReference type="GO" id="GO:0046872">
    <property type="term" value="F:metal ion binding"/>
    <property type="evidence" value="ECO:0007669"/>
    <property type="project" value="UniProtKB-KW"/>
</dbReference>
<feature type="binding site" evidence="3">
    <location>
        <position position="121"/>
    </location>
    <ligand>
        <name>a divalent metal cation</name>
        <dbReference type="ChEBI" id="CHEBI:60240"/>
        <label>1</label>
    </ligand>
</feature>
<evidence type="ECO:0000313" key="4">
    <source>
        <dbReference type="EMBL" id="SDI47453.1"/>
    </source>
</evidence>